<evidence type="ECO:0000313" key="2">
    <source>
        <dbReference type="Proteomes" id="UP000772618"/>
    </source>
</evidence>
<reference evidence="1 2" key="1">
    <citation type="submission" date="2021-05" db="EMBL/GenBank/DDBJ databases">
        <title>A Polyphasic approach of four new species of the genus Ohtaekwangia: Ohtaekwangia histidinii sp. nov., Ohtaekwangia cretensis sp. nov., Ohtaekwangia indiensis sp. nov., Ohtaekwangia reichenbachii sp. nov. from diverse environment.</title>
        <authorList>
            <person name="Octaviana S."/>
        </authorList>
    </citation>
    <scope>NUCLEOTIDE SEQUENCE [LARGE SCALE GENOMIC DNA]</scope>
    <source>
        <strain evidence="1 2">PWU20</strain>
    </source>
</reference>
<keyword evidence="2" id="KW-1185">Reference proteome</keyword>
<dbReference type="RefSeq" id="WP_254152126.1">
    <property type="nucleotide sequence ID" value="NZ_JAHESD010000004.1"/>
</dbReference>
<name>A0ABS5VLG9_9BACT</name>
<evidence type="ECO:0000313" key="1">
    <source>
        <dbReference type="EMBL" id="MBT1702295.1"/>
    </source>
</evidence>
<organism evidence="1 2">
    <name type="scientific">Chryseosolibacter indicus</name>
    <dbReference type="NCBI Taxonomy" id="2782351"/>
    <lineage>
        <taxon>Bacteria</taxon>
        <taxon>Pseudomonadati</taxon>
        <taxon>Bacteroidota</taxon>
        <taxon>Cytophagia</taxon>
        <taxon>Cytophagales</taxon>
        <taxon>Chryseotaleaceae</taxon>
        <taxon>Chryseosolibacter</taxon>
    </lineage>
</organism>
<dbReference type="Pfam" id="PF08843">
    <property type="entry name" value="AbiEii"/>
    <property type="match status" value="1"/>
</dbReference>
<comment type="caution">
    <text evidence="1">The sequence shown here is derived from an EMBL/GenBank/DDBJ whole genome shotgun (WGS) entry which is preliminary data.</text>
</comment>
<dbReference type="Proteomes" id="UP000772618">
    <property type="component" value="Unassembled WGS sequence"/>
</dbReference>
<accession>A0ABS5VLG9</accession>
<dbReference type="EMBL" id="JAHESD010000004">
    <property type="protein sequence ID" value="MBT1702295.1"/>
    <property type="molecule type" value="Genomic_DNA"/>
</dbReference>
<gene>
    <name evidence="1" type="ORF">KK060_03340</name>
</gene>
<protein>
    <submittedName>
        <fullName evidence="1">Nucleotidyltransferase</fullName>
    </submittedName>
</protein>
<dbReference type="InterPro" id="IPR014942">
    <property type="entry name" value="AbiEii"/>
</dbReference>
<sequence length="217" mass="25283">MPDRLHWNTVKPILKEVLTVLMHEKLFDPFRLVGGTSLSLQLGHRMSDDIDLFTDEPYSSLDFTAIDKFLRKTFKYVSDLAPGPVGMGLSYLVGHSTDESVKLDLFYTDTFIQPALEIGPYRLATVEEIIAMKIDIVQRKARKKDFWDLDELIEKYSIEQMIALHKQRYPHAHDEKVIRENLVDFERADEDFAPICLKGKHWELIKLDFVEKSRDIL</sequence>
<proteinExistence type="predicted"/>